<dbReference type="EMBL" id="JAJTJA010000005">
    <property type="protein sequence ID" value="KAH8698866.1"/>
    <property type="molecule type" value="Genomic_DNA"/>
</dbReference>
<sequence length="198" mass="21760">MTVGSHQQETIETRRQHLSSIPRAVCVAQGDIMVSPELSLDKNLLYHKEEQIENLKNRLEIVEDQLANQNSSISPAAPLTSSETPIQIEREAERSTDQLRDLYEGSSSFTSQSIQAKEVAETVTNANRAETGLSISTTLKDLDRFLRCGDTVSHKDQVISGNTTCNLQSTSLPLPAGLVLAILHRIHEQFPVQKIGGG</sequence>
<evidence type="ECO:0000256" key="1">
    <source>
        <dbReference type="SAM" id="Coils"/>
    </source>
</evidence>
<keyword evidence="3" id="KW-1185">Reference proteome</keyword>
<dbReference type="RefSeq" id="XP_046073330.1">
    <property type="nucleotide sequence ID" value="XM_046213962.1"/>
</dbReference>
<feature type="coiled-coil region" evidence="1">
    <location>
        <begin position="45"/>
        <end position="72"/>
    </location>
</feature>
<evidence type="ECO:0000313" key="2">
    <source>
        <dbReference type="EMBL" id="KAH8698866.1"/>
    </source>
</evidence>
<dbReference type="GeneID" id="70244249"/>
<dbReference type="AlphaFoldDB" id="A0AAD4KTA6"/>
<organism evidence="2 3">
    <name type="scientific">Talaromyces proteolyticus</name>
    <dbReference type="NCBI Taxonomy" id="1131652"/>
    <lineage>
        <taxon>Eukaryota</taxon>
        <taxon>Fungi</taxon>
        <taxon>Dikarya</taxon>
        <taxon>Ascomycota</taxon>
        <taxon>Pezizomycotina</taxon>
        <taxon>Eurotiomycetes</taxon>
        <taxon>Eurotiomycetidae</taxon>
        <taxon>Eurotiales</taxon>
        <taxon>Trichocomaceae</taxon>
        <taxon>Talaromyces</taxon>
        <taxon>Talaromyces sect. Bacilispori</taxon>
    </lineage>
</organism>
<dbReference type="Proteomes" id="UP001201262">
    <property type="component" value="Unassembled WGS sequence"/>
</dbReference>
<protein>
    <submittedName>
        <fullName evidence="2">Uncharacterized protein</fullName>
    </submittedName>
</protein>
<keyword evidence="1" id="KW-0175">Coiled coil</keyword>
<evidence type="ECO:0000313" key="3">
    <source>
        <dbReference type="Proteomes" id="UP001201262"/>
    </source>
</evidence>
<gene>
    <name evidence="2" type="ORF">BGW36DRAFT_358380</name>
</gene>
<accession>A0AAD4KTA6</accession>
<name>A0AAD4KTA6_9EURO</name>
<proteinExistence type="predicted"/>
<comment type="caution">
    <text evidence="2">The sequence shown here is derived from an EMBL/GenBank/DDBJ whole genome shotgun (WGS) entry which is preliminary data.</text>
</comment>
<reference evidence="2" key="1">
    <citation type="submission" date="2021-12" db="EMBL/GenBank/DDBJ databases">
        <title>Convergent genome expansion in fungi linked to evolution of root-endophyte symbiosis.</title>
        <authorList>
            <consortium name="DOE Joint Genome Institute"/>
            <person name="Ke Y.-H."/>
            <person name="Bonito G."/>
            <person name="Liao H.-L."/>
            <person name="Looney B."/>
            <person name="Rojas-Flechas A."/>
            <person name="Nash J."/>
            <person name="Hameed K."/>
            <person name="Schadt C."/>
            <person name="Martin F."/>
            <person name="Crous P.W."/>
            <person name="Miettinen O."/>
            <person name="Magnuson J.K."/>
            <person name="Labbe J."/>
            <person name="Jacobson D."/>
            <person name="Doktycz M.J."/>
            <person name="Veneault-Fourrey C."/>
            <person name="Kuo A."/>
            <person name="Mondo S."/>
            <person name="Calhoun S."/>
            <person name="Riley R."/>
            <person name="Ohm R."/>
            <person name="LaButti K."/>
            <person name="Andreopoulos B."/>
            <person name="Pangilinan J."/>
            <person name="Nolan M."/>
            <person name="Tritt A."/>
            <person name="Clum A."/>
            <person name="Lipzen A."/>
            <person name="Daum C."/>
            <person name="Barry K."/>
            <person name="Grigoriev I.V."/>
            <person name="Vilgalys R."/>
        </authorList>
    </citation>
    <scope>NUCLEOTIDE SEQUENCE</scope>
    <source>
        <strain evidence="2">PMI_201</strain>
    </source>
</reference>